<comment type="caution">
    <text evidence="3">The sequence shown here is derived from an EMBL/GenBank/DDBJ whole genome shotgun (WGS) entry which is preliminary data.</text>
</comment>
<dbReference type="PANTHER" id="PTHR22935">
    <property type="entry name" value="PENICILLIN-BINDING PROTEIN"/>
    <property type="match status" value="1"/>
</dbReference>
<dbReference type="GeneID" id="97610006"/>
<dbReference type="InterPro" id="IPR012338">
    <property type="entry name" value="Beta-lactam/transpept-like"/>
</dbReference>
<evidence type="ECO:0000313" key="4">
    <source>
        <dbReference type="Proteomes" id="UP000245934"/>
    </source>
</evidence>
<dbReference type="InterPro" id="IPR051478">
    <property type="entry name" value="Beta-lactamase-like_AB/R"/>
</dbReference>
<dbReference type="AlphaFoldDB" id="A0A2V2NFC5"/>
<reference evidence="3 4" key="1">
    <citation type="submission" date="2018-05" db="EMBL/GenBank/DDBJ databases">
        <title>Draft genome of Methanospirillum stamsii Pt1.</title>
        <authorList>
            <person name="Dueholm M.S."/>
            <person name="Nielsen P.H."/>
            <person name="Bakmann L.F."/>
            <person name="Otzen D.E."/>
        </authorList>
    </citation>
    <scope>NUCLEOTIDE SEQUENCE [LARGE SCALE GENOMIC DNA]</scope>
    <source>
        <strain evidence="3 4">Pt1</strain>
    </source>
</reference>
<accession>A0A2V2NFC5</accession>
<dbReference type="SUPFAM" id="SSF56601">
    <property type="entry name" value="beta-lactamase/transpeptidase-like"/>
    <property type="match status" value="1"/>
</dbReference>
<name>A0A2V2NFC5_9EURY</name>
<sequence length="406" mass="44320">MTGFHSISALIIILAFCLHGAAVPTPDDWRESTRDHFSAMTKEEIDPYITPLIEYNLSNGLMVVMVDHNGYAIHPYGNIKPKSPDTPSNETLFDIGSLSKVMTGILMADGEIRGVYNLSSPTNTWLSGGYRLPDYEGLEITGFDLATHRSGLPASPDKFSEYDSLLSYADQIEHSMQHFQTMTADDTYTSVSNSSLLAPPGYQFLYSNLGAAIAGDTIALSQGVSYPELLSKQILTPLGMTSTGAIWTLDDLDRRAQGYRGYEYPTDEAHLIRFNDFWTATGGIHSNAEDMAVFLAAQMGLLDTSLSGAIEKSHIPVAEMYEGPPRSEIGLFWEIIYNSDGTTIIKKAGETNAHQAAIAWNPDLQVGVVILSDTATITGTHVIDNAIALLERMQVKNLNNQRGLPG</sequence>
<proteinExistence type="inferred from homology"/>
<protein>
    <recommendedName>
        <fullName evidence="2">Beta-lactamase-related domain-containing protein</fullName>
    </recommendedName>
</protein>
<dbReference type="EMBL" id="QGMZ01000013">
    <property type="protein sequence ID" value="PWR75087.1"/>
    <property type="molecule type" value="Genomic_DNA"/>
</dbReference>
<dbReference type="Gene3D" id="3.40.710.10">
    <property type="entry name" value="DD-peptidase/beta-lactamase superfamily"/>
    <property type="match status" value="1"/>
</dbReference>
<dbReference type="Proteomes" id="UP000245934">
    <property type="component" value="Unassembled WGS sequence"/>
</dbReference>
<comment type="similarity">
    <text evidence="1">Belongs to the beta-lactamase family.</text>
</comment>
<feature type="domain" description="Beta-lactamase-related" evidence="2">
    <location>
        <begin position="75"/>
        <end position="385"/>
    </location>
</feature>
<evidence type="ECO:0000256" key="1">
    <source>
        <dbReference type="ARBA" id="ARBA00038473"/>
    </source>
</evidence>
<dbReference type="OrthoDB" id="111095at2157"/>
<organism evidence="3 4">
    <name type="scientific">Methanospirillum stamsii</name>
    <dbReference type="NCBI Taxonomy" id="1277351"/>
    <lineage>
        <taxon>Archaea</taxon>
        <taxon>Methanobacteriati</taxon>
        <taxon>Methanobacteriota</taxon>
        <taxon>Stenosarchaea group</taxon>
        <taxon>Methanomicrobia</taxon>
        <taxon>Methanomicrobiales</taxon>
        <taxon>Methanospirillaceae</taxon>
        <taxon>Methanospirillum</taxon>
    </lineage>
</organism>
<keyword evidence="4" id="KW-1185">Reference proteome</keyword>
<dbReference type="Pfam" id="PF00144">
    <property type="entry name" value="Beta-lactamase"/>
    <property type="match status" value="1"/>
</dbReference>
<dbReference type="PANTHER" id="PTHR22935:SF95">
    <property type="entry name" value="BETA-LACTAMASE-LIKE 1-RELATED"/>
    <property type="match status" value="1"/>
</dbReference>
<dbReference type="RefSeq" id="WP_109940281.1">
    <property type="nucleotide sequence ID" value="NZ_CP176366.1"/>
</dbReference>
<gene>
    <name evidence="3" type="ORF">DLD82_06365</name>
</gene>
<evidence type="ECO:0000259" key="2">
    <source>
        <dbReference type="Pfam" id="PF00144"/>
    </source>
</evidence>
<dbReference type="InterPro" id="IPR001466">
    <property type="entry name" value="Beta-lactam-related"/>
</dbReference>
<evidence type="ECO:0000313" key="3">
    <source>
        <dbReference type="EMBL" id="PWR75087.1"/>
    </source>
</evidence>